<name>A0A0R3SXZ3_HYMDI</name>
<dbReference type="Proteomes" id="UP000274504">
    <property type="component" value="Unassembled WGS sequence"/>
</dbReference>
<evidence type="ECO:0000313" key="4">
    <source>
        <dbReference type="WBParaSite" id="HDID_0001063801-mRNA-1"/>
    </source>
</evidence>
<evidence type="ECO:0000313" key="3">
    <source>
        <dbReference type="Proteomes" id="UP000274504"/>
    </source>
</evidence>
<evidence type="ECO:0000256" key="1">
    <source>
        <dbReference type="SAM" id="MobiDB-lite"/>
    </source>
</evidence>
<dbReference type="EMBL" id="UYSG01011808">
    <property type="protein sequence ID" value="VDL63684.1"/>
    <property type="molecule type" value="Genomic_DNA"/>
</dbReference>
<proteinExistence type="predicted"/>
<reference evidence="4" key="1">
    <citation type="submission" date="2017-02" db="UniProtKB">
        <authorList>
            <consortium name="WormBaseParasite"/>
        </authorList>
    </citation>
    <scope>IDENTIFICATION</scope>
</reference>
<protein>
    <submittedName>
        <fullName evidence="2 4">Uncharacterized protein</fullName>
    </submittedName>
</protein>
<dbReference type="WBParaSite" id="HDID_0001063801-mRNA-1">
    <property type="protein sequence ID" value="HDID_0001063801-mRNA-1"/>
    <property type="gene ID" value="HDID_0001063801"/>
</dbReference>
<accession>A0A0R3SXZ3</accession>
<gene>
    <name evidence="2" type="ORF">HDID_LOCUS10636</name>
</gene>
<sequence length="132" mass="14657">MEARYSPDVPNASPATVSHPSTNRSTQSPVIPVSPKVHGRRGLPTATLVQAANDDMRLHQSVRECVKMSNLTHSAEVTMLVVALARPLYEPTVPKHQTVLRFFLLYHQTPQSSCARRPYIQSDLAAVLWRSS</sequence>
<feature type="compositionally biased region" description="Polar residues" evidence="1">
    <location>
        <begin position="13"/>
        <end position="29"/>
    </location>
</feature>
<feature type="region of interest" description="Disordered" evidence="1">
    <location>
        <begin position="1"/>
        <end position="40"/>
    </location>
</feature>
<reference evidence="2 3" key="2">
    <citation type="submission" date="2018-11" db="EMBL/GenBank/DDBJ databases">
        <authorList>
            <consortium name="Pathogen Informatics"/>
        </authorList>
    </citation>
    <scope>NUCLEOTIDE SEQUENCE [LARGE SCALE GENOMIC DNA]</scope>
</reference>
<organism evidence="4">
    <name type="scientific">Hymenolepis diminuta</name>
    <name type="common">Rat tapeworm</name>
    <dbReference type="NCBI Taxonomy" id="6216"/>
    <lineage>
        <taxon>Eukaryota</taxon>
        <taxon>Metazoa</taxon>
        <taxon>Spiralia</taxon>
        <taxon>Lophotrochozoa</taxon>
        <taxon>Platyhelminthes</taxon>
        <taxon>Cestoda</taxon>
        <taxon>Eucestoda</taxon>
        <taxon>Cyclophyllidea</taxon>
        <taxon>Hymenolepididae</taxon>
        <taxon>Hymenolepis</taxon>
    </lineage>
</organism>
<dbReference type="AlphaFoldDB" id="A0A0R3SXZ3"/>
<evidence type="ECO:0000313" key="2">
    <source>
        <dbReference type="EMBL" id="VDL63684.1"/>
    </source>
</evidence>